<dbReference type="AlphaFoldDB" id="A0AA36I7F4"/>
<accession>A0AA36I7F4</accession>
<protein>
    <submittedName>
        <fullName evidence="2">Uncharacterized protein</fullName>
    </submittedName>
</protein>
<keyword evidence="3" id="KW-1185">Reference proteome</keyword>
<dbReference type="Proteomes" id="UP001178507">
    <property type="component" value="Unassembled WGS sequence"/>
</dbReference>
<organism evidence="2 3">
    <name type="scientific">Effrenium voratum</name>
    <dbReference type="NCBI Taxonomy" id="2562239"/>
    <lineage>
        <taxon>Eukaryota</taxon>
        <taxon>Sar</taxon>
        <taxon>Alveolata</taxon>
        <taxon>Dinophyceae</taxon>
        <taxon>Suessiales</taxon>
        <taxon>Symbiodiniaceae</taxon>
        <taxon>Effrenium</taxon>
    </lineage>
</organism>
<gene>
    <name evidence="2" type="ORF">EVOR1521_LOCUS9874</name>
</gene>
<name>A0AA36I7F4_9DINO</name>
<evidence type="ECO:0000256" key="1">
    <source>
        <dbReference type="SAM" id="MobiDB-lite"/>
    </source>
</evidence>
<evidence type="ECO:0000313" key="2">
    <source>
        <dbReference type="EMBL" id="CAJ1382513.1"/>
    </source>
</evidence>
<feature type="region of interest" description="Disordered" evidence="1">
    <location>
        <begin position="39"/>
        <end position="64"/>
    </location>
</feature>
<reference evidence="2" key="1">
    <citation type="submission" date="2023-08" db="EMBL/GenBank/DDBJ databases">
        <authorList>
            <person name="Chen Y."/>
            <person name="Shah S."/>
            <person name="Dougan E. K."/>
            <person name="Thang M."/>
            <person name="Chan C."/>
        </authorList>
    </citation>
    <scope>NUCLEOTIDE SEQUENCE</scope>
</reference>
<sequence>MSRAPPEGAGVTLLRRKVTTHELEKADLILDGVKSRERAHEEAVTHKSSKRLARPQSHTSLPVSPLTTCSAATLLQRPAEPSFPRRRWTIDLSQDAQEDVLSPKWAKAVVRRASNRLVMEDMEDCDRSFVEMCGRLQSLIDQTVMRTLKFFTRIRDCHKERPTMLMEPQNFERLTSVSFMVSTVNYRLSKWLHQLEPHQYMKPAKPVESAAAERRVEELLRDVQFALSRMEVLASDLVPKLRKIISDARATHANPRFLRLLGPCEEPLSPGCGDPVRMAQRRGIRDVHEMEGVVSHLERLLEVSHALAFKPVPSQIRVSATILLAAQRFKKLLKQRRARK</sequence>
<proteinExistence type="predicted"/>
<comment type="caution">
    <text evidence="2">The sequence shown here is derived from an EMBL/GenBank/DDBJ whole genome shotgun (WGS) entry which is preliminary data.</text>
</comment>
<dbReference type="EMBL" id="CAUJNA010000913">
    <property type="protein sequence ID" value="CAJ1382513.1"/>
    <property type="molecule type" value="Genomic_DNA"/>
</dbReference>
<evidence type="ECO:0000313" key="3">
    <source>
        <dbReference type="Proteomes" id="UP001178507"/>
    </source>
</evidence>